<evidence type="ECO:0000256" key="5">
    <source>
        <dbReference type="RuleBase" id="RU000590"/>
    </source>
</evidence>
<name>A0A7C5X0L3_9AQUI</name>
<dbReference type="InterPro" id="IPR036005">
    <property type="entry name" value="Creatinase/aminopeptidase-like"/>
</dbReference>
<keyword evidence="2 5" id="KW-0479">Metal-binding</keyword>
<evidence type="ECO:0000259" key="6">
    <source>
        <dbReference type="Pfam" id="PF00557"/>
    </source>
</evidence>
<accession>A0A7C5X0L3</accession>
<dbReference type="Pfam" id="PF01321">
    <property type="entry name" value="Creatinase_N"/>
    <property type="match status" value="1"/>
</dbReference>
<evidence type="ECO:0000256" key="3">
    <source>
        <dbReference type="ARBA" id="ARBA00022801"/>
    </source>
</evidence>
<evidence type="ECO:0000256" key="2">
    <source>
        <dbReference type="ARBA" id="ARBA00022723"/>
    </source>
</evidence>
<dbReference type="InterPro" id="IPR000587">
    <property type="entry name" value="Creatinase_N"/>
</dbReference>
<comment type="caution">
    <text evidence="8">The sequence shown here is derived from an EMBL/GenBank/DDBJ whole genome shotgun (WGS) entry which is preliminary data.</text>
</comment>
<dbReference type="AlphaFoldDB" id="A0A7C5X0L3"/>
<dbReference type="PANTHER" id="PTHR46112">
    <property type="entry name" value="AMINOPEPTIDASE"/>
    <property type="match status" value="1"/>
</dbReference>
<evidence type="ECO:0000256" key="1">
    <source>
        <dbReference type="ARBA" id="ARBA00022670"/>
    </source>
</evidence>
<keyword evidence="8" id="KW-0031">Aminopeptidase</keyword>
<feature type="domain" description="Creatinase N-terminal" evidence="7">
    <location>
        <begin position="3"/>
        <end position="126"/>
    </location>
</feature>
<dbReference type="SUPFAM" id="SSF53092">
    <property type="entry name" value="Creatinase/prolidase N-terminal domain"/>
    <property type="match status" value="1"/>
</dbReference>
<dbReference type="PANTHER" id="PTHR46112:SF3">
    <property type="entry name" value="AMINOPEPTIDASE YPDF"/>
    <property type="match status" value="1"/>
</dbReference>
<sequence length="355" mass="40327">MREKKVIGLLEEKGLEGFLFSSQANVLYLSGFRSSNAYVLATKEGFYLFTDARYYERAKGTLREGWQAVLVKSSMHRTIKQTIKKLGIKKVGYEEDRVSCAFRKSLRSRDVQWVGFSNFLGKLRAIKSPEEIKIMKEGVLKADQIYRELLEFVKPGMTELDLRAFIVRRAFEMGAMGESFPAIVAFAEGSAVPHWETSQRRIEQKGPLLIDMGILYKNYCTDFTRTIYLGKADDEFKKVYQVVKDAYLFALEKVKVGTPVGEIDRTAREYIKKKGFGKYFTHSTGHGVGIEIHEHPRLYYKGKASEEPVEEGMVFTIEPGIYLPGKFGVRLESMVAVVKGVGEVLSEVSLDLIEL</sequence>
<feature type="domain" description="Peptidase M24" evidence="6">
    <location>
        <begin position="134"/>
        <end position="338"/>
    </location>
</feature>
<dbReference type="Gene3D" id="3.90.230.10">
    <property type="entry name" value="Creatinase/methionine aminopeptidase superfamily"/>
    <property type="match status" value="1"/>
</dbReference>
<dbReference type="GO" id="GO:0004177">
    <property type="term" value="F:aminopeptidase activity"/>
    <property type="evidence" value="ECO:0007669"/>
    <property type="project" value="UniProtKB-KW"/>
</dbReference>
<reference evidence="8" key="1">
    <citation type="journal article" date="2020" name="mSystems">
        <title>Genome- and Community-Level Interaction Insights into Carbon Utilization and Element Cycling Functions of Hydrothermarchaeota in Hydrothermal Sediment.</title>
        <authorList>
            <person name="Zhou Z."/>
            <person name="Liu Y."/>
            <person name="Xu W."/>
            <person name="Pan J."/>
            <person name="Luo Z.H."/>
            <person name="Li M."/>
        </authorList>
    </citation>
    <scope>NUCLEOTIDE SEQUENCE [LARGE SCALE GENOMIC DNA]</scope>
    <source>
        <strain evidence="8">SpSt-114</strain>
    </source>
</reference>
<dbReference type="InterPro" id="IPR001131">
    <property type="entry name" value="Peptidase_M24B_aminopep-P_CS"/>
</dbReference>
<comment type="similarity">
    <text evidence="5">Belongs to the peptidase M24B family.</text>
</comment>
<dbReference type="InterPro" id="IPR050659">
    <property type="entry name" value="Peptidase_M24B"/>
</dbReference>
<dbReference type="InterPro" id="IPR000994">
    <property type="entry name" value="Pept_M24"/>
</dbReference>
<dbReference type="SUPFAM" id="SSF55920">
    <property type="entry name" value="Creatinase/aminopeptidase"/>
    <property type="match status" value="1"/>
</dbReference>
<dbReference type="GO" id="GO:0046872">
    <property type="term" value="F:metal ion binding"/>
    <property type="evidence" value="ECO:0007669"/>
    <property type="project" value="UniProtKB-KW"/>
</dbReference>
<dbReference type="Pfam" id="PF00557">
    <property type="entry name" value="Peptidase_M24"/>
    <property type="match status" value="1"/>
</dbReference>
<gene>
    <name evidence="8" type="ORF">ENN04_03750</name>
</gene>
<dbReference type="EMBL" id="DSAC01000044">
    <property type="protein sequence ID" value="HHO73733.1"/>
    <property type="molecule type" value="Genomic_DNA"/>
</dbReference>
<keyword evidence="1" id="KW-0645">Protease</keyword>
<evidence type="ECO:0000259" key="7">
    <source>
        <dbReference type="Pfam" id="PF01321"/>
    </source>
</evidence>
<keyword evidence="3" id="KW-0378">Hydrolase</keyword>
<organism evidence="8">
    <name type="scientific">Thermocrinis ruber</name>
    <dbReference type="NCBI Taxonomy" id="75906"/>
    <lineage>
        <taxon>Bacteria</taxon>
        <taxon>Pseudomonadati</taxon>
        <taxon>Aquificota</taxon>
        <taxon>Aquificia</taxon>
        <taxon>Aquificales</taxon>
        <taxon>Aquificaceae</taxon>
        <taxon>Thermocrinis</taxon>
    </lineage>
</organism>
<dbReference type="PROSITE" id="PS00491">
    <property type="entry name" value="PROLINE_PEPTIDASE"/>
    <property type="match status" value="1"/>
</dbReference>
<evidence type="ECO:0000256" key="4">
    <source>
        <dbReference type="ARBA" id="ARBA00023049"/>
    </source>
</evidence>
<protein>
    <submittedName>
        <fullName evidence="8">Aminopeptidase P family protein</fullName>
    </submittedName>
</protein>
<proteinExistence type="inferred from homology"/>
<dbReference type="Gene3D" id="3.40.350.10">
    <property type="entry name" value="Creatinase/prolidase N-terminal domain"/>
    <property type="match status" value="1"/>
</dbReference>
<dbReference type="InterPro" id="IPR029149">
    <property type="entry name" value="Creatin/AminoP/Spt16_N"/>
</dbReference>
<dbReference type="GO" id="GO:0006508">
    <property type="term" value="P:proteolysis"/>
    <property type="evidence" value="ECO:0007669"/>
    <property type="project" value="UniProtKB-KW"/>
</dbReference>
<dbReference type="CDD" id="cd01092">
    <property type="entry name" value="APP-like"/>
    <property type="match status" value="1"/>
</dbReference>
<evidence type="ECO:0000313" key="8">
    <source>
        <dbReference type="EMBL" id="HHO73733.1"/>
    </source>
</evidence>
<keyword evidence="4" id="KW-0482">Metalloprotease</keyword>
<dbReference type="GO" id="GO:0008237">
    <property type="term" value="F:metallopeptidase activity"/>
    <property type="evidence" value="ECO:0007669"/>
    <property type="project" value="UniProtKB-KW"/>
</dbReference>